<keyword evidence="1" id="KW-0805">Transcription regulation</keyword>
<dbReference type="Gene3D" id="1.10.10.10">
    <property type="entry name" value="Winged helix-like DNA-binding domain superfamily/Winged helix DNA-binding domain"/>
    <property type="match status" value="1"/>
</dbReference>
<reference evidence="5" key="1">
    <citation type="submission" date="2020-11" db="EMBL/GenBank/DDBJ databases">
        <title>Isolation and identification of active actinomycetes.</title>
        <authorList>
            <person name="Sun X."/>
        </authorList>
    </citation>
    <scope>NUCLEOTIDE SEQUENCE</scope>
    <source>
        <strain evidence="5">NEAU-A11</strain>
    </source>
</reference>
<name>A0A931FWZ0_9ACTN</name>
<keyword evidence="6" id="KW-1185">Reference proteome</keyword>
<dbReference type="GO" id="GO:0043200">
    <property type="term" value="P:response to amino acid"/>
    <property type="evidence" value="ECO:0007669"/>
    <property type="project" value="TreeGrafter"/>
</dbReference>
<dbReference type="Pfam" id="PF01037">
    <property type="entry name" value="AsnC_trans_reg"/>
    <property type="match status" value="1"/>
</dbReference>
<dbReference type="PROSITE" id="PS50956">
    <property type="entry name" value="HTH_ASNC_2"/>
    <property type="match status" value="1"/>
</dbReference>
<dbReference type="InterPro" id="IPR036390">
    <property type="entry name" value="WH_DNA-bd_sf"/>
</dbReference>
<evidence type="ECO:0000313" key="6">
    <source>
        <dbReference type="Proteomes" id="UP000598146"/>
    </source>
</evidence>
<dbReference type="GO" id="GO:0005829">
    <property type="term" value="C:cytosol"/>
    <property type="evidence" value="ECO:0007669"/>
    <property type="project" value="TreeGrafter"/>
</dbReference>
<dbReference type="SMART" id="SM00344">
    <property type="entry name" value="HTH_ASNC"/>
    <property type="match status" value="1"/>
</dbReference>
<dbReference type="InterPro" id="IPR036388">
    <property type="entry name" value="WH-like_DNA-bd_sf"/>
</dbReference>
<accession>A0A931FWZ0</accession>
<comment type="caution">
    <text evidence="5">The sequence shown here is derived from an EMBL/GenBank/DDBJ whole genome shotgun (WGS) entry which is preliminary data.</text>
</comment>
<evidence type="ECO:0000256" key="2">
    <source>
        <dbReference type="ARBA" id="ARBA00023125"/>
    </source>
</evidence>
<evidence type="ECO:0000313" key="5">
    <source>
        <dbReference type="EMBL" id="MBG0562242.1"/>
    </source>
</evidence>
<dbReference type="CDD" id="cd00090">
    <property type="entry name" value="HTH_ARSR"/>
    <property type="match status" value="1"/>
</dbReference>
<dbReference type="PANTHER" id="PTHR30154:SF34">
    <property type="entry name" value="TRANSCRIPTIONAL REGULATOR AZLB"/>
    <property type="match status" value="1"/>
</dbReference>
<dbReference type="PANTHER" id="PTHR30154">
    <property type="entry name" value="LEUCINE-RESPONSIVE REGULATORY PROTEIN"/>
    <property type="match status" value="1"/>
</dbReference>
<protein>
    <submittedName>
        <fullName evidence="5">Lrp/AsnC family transcriptional regulator</fullName>
    </submittedName>
</protein>
<keyword evidence="2" id="KW-0238">DNA-binding</keyword>
<dbReference type="InterPro" id="IPR019887">
    <property type="entry name" value="Tscrpt_reg_AsnC/Lrp_C"/>
</dbReference>
<dbReference type="InterPro" id="IPR019888">
    <property type="entry name" value="Tscrpt_reg_AsnC-like"/>
</dbReference>
<organism evidence="5 6">
    <name type="scientific">Actinoplanes aureus</name>
    <dbReference type="NCBI Taxonomy" id="2792083"/>
    <lineage>
        <taxon>Bacteria</taxon>
        <taxon>Bacillati</taxon>
        <taxon>Actinomycetota</taxon>
        <taxon>Actinomycetes</taxon>
        <taxon>Micromonosporales</taxon>
        <taxon>Micromonosporaceae</taxon>
        <taxon>Actinoplanes</taxon>
    </lineage>
</organism>
<dbReference type="Pfam" id="PF13412">
    <property type="entry name" value="HTH_24"/>
    <property type="match status" value="1"/>
</dbReference>
<gene>
    <name evidence="5" type="ORF">I4J89_12285</name>
</gene>
<dbReference type="GO" id="GO:0043565">
    <property type="term" value="F:sequence-specific DNA binding"/>
    <property type="evidence" value="ECO:0007669"/>
    <property type="project" value="InterPro"/>
</dbReference>
<dbReference type="Gene3D" id="3.30.70.920">
    <property type="match status" value="1"/>
</dbReference>
<evidence type="ECO:0000259" key="4">
    <source>
        <dbReference type="PROSITE" id="PS50956"/>
    </source>
</evidence>
<dbReference type="Proteomes" id="UP000598146">
    <property type="component" value="Unassembled WGS sequence"/>
</dbReference>
<dbReference type="InterPro" id="IPR011991">
    <property type="entry name" value="ArsR-like_HTH"/>
</dbReference>
<keyword evidence="3" id="KW-0804">Transcription</keyword>
<dbReference type="SUPFAM" id="SSF54909">
    <property type="entry name" value="Dimeric alpha+beta barrel"/>
    <property type="match status" value="1"/>
</dbReference>
<dbReference type="AlphaFoldDB" id="A0A931FWZ0"/>
<feature type="domain" description="HTH asnC-type" evidence="4">
    <location>
        <begin position="19"/>
        <end position="80"/>
    </location>
</feature>
<evidence type="ECO:0000256" key="3">
    <source>
        <dbReference type="ARBA" id="ARBA00023163"/>
    </source>
</evidence>
<dbReference type="InterPro" id="IPR000485">
    <property type="entry name" value="AsnC-type_HTH_dom"/>
</dbReference>
<dbReference type="InterPro" id="IPR011008">
    <property type="entry name" value="Dimeric_a/b-barrel"/>
</dbReference>
<evidence type="ECO:0000256" key="1">
    <source>
        <dbReference type="ARBA" id="ARBA00023015"/>
    </source>
</evidence>
<dbReference type="EMBL" id="JADQTO010000005">
    <property type="protein sequence ID" value="MBG0562242.1"/>
    <property type="molecule type" value="Genomic_DNA"/>
</dbReference>
<proteinExistence type="predicted"/>
<sequence length="161" mass="17652">MVQFPGPAHPTGETGGHVLDETDRRILTELARDGRMSMRTLAEKLHISRANAYSRVARLQETGVIRGYHADVDPVAAGLTTAAYVTLNLQQANWREVLGRLHALPGVVHIGLVGGDFDVILLVRVADNTELRHLVLDEIQGMPGVNSTRTLLLFEESTPRT</sequence>
<dbReference type="PRINTS" id="PR00033">
    <property type="entry name" value="HTHASNC"/>
</dbReference>
<dbReference type="SUPFAM" id="SSF46785">
    <property type="entry name" value="Winged helix' DNA-binding domain"/>
    <property type="match status" value="1"/>
</dbReference>